<name>A0ABM4G0C7_9AVES</name>
<dbReference type="InterPro" id="IPR007397">
    <property type="entry name" value="F-box-assoc_dom"/>
</dbReference>
<gene>
    <name evidence="4 5" type="primary">LOC106493857</name>
</gene>
<dbReference type="SUPFAM" id="SSF81383">
    <property type="entry name" value="F-box domain"/>
    <property type="match status" value="1"/>
</dbReference>
<dbReference type="Pfam" id="PF04300">
    <property type="entry name" value="FBA"/>
    <property type="match status" value="1"/>
</dbReference>
<reference evidence="4 5" key="1">
    <citation type="submission" date="2025-05" db="UniProtKB">
        <authorList>
            <consortium name="RefSeq"/>
        </authorList>
    </citation>
    <scope>IDENTIFICATION</scope>
    <source>
        <tissue evidence="4 5">Blood</tissue>
    </source>
</reference>
<dbReference type="InterPro" id="IPR039752">
    <property type="entry name" value="F-box_only"/>
</dbReference>
<proteinExistence type="predicted"/>
<dbReference type="SMART" id="SM00256">
    <property type="entry name" value="FBOX"/>
    <property type="match status" value="1"/>
</dbReference>
<dbReference type="Gene3D" id="2.60.120.260">
    <property type="entry name" value="Galactose-binding domain-like"/>
    <property type="match status" value="1"/>
</dbReference>
<evidence type="ECO:0000259" key="1">
    <source>
        <dbReference type="PROSITE" id="PS50181"/>
    </source>
</evidence>
<sequence>MGQAASRELSQADAGPCLLDLNPVPDEVLVLILSWVPARTLATRCRLVCRRWQAVVDGPTVWRLQLERAGCAACLEAARLGPLPPAAWARLCVLRPLGRNLLRNPCGAEKFTHWRVRSGGNGWAIEENRRPLEGAPAQTCFVSSFGWCSKSQLIDLLAEGLWEELLDIHQPKIHVSDWWGAREDCGCEYSLHVRLLAADCHAVLASFEARPEPVEQWNDQQYRQVSHVFRCYGPGVRYVHFCHRGKDTQFWAGHYGARVTHSAVVVRLGPAQDRGAGGCPAPPSLPSAAH</sequence>
<protein>
    <submittedName>
        <fullName evidence="4 5">F-box only protein 17-like isoform X1</fullName>
    </submittedName>
</protein>
<feature type="domain" description="F-box" evidence="1">
    <location>
        <begin position="18"/>
        <end position="65"/>
    </location>
</feature>
<dbReference type="SUPFAM" id="SSF49785">
    <property type="entry name" value="Galactose-binding domain-like"/>
    <property type="match status" value="1"/>
</dbReference>
<dbReference type="Gene3D" id="1.20.1280.50">
    <property type="match status" value="1"/>
</dbReference>
<dbReference type="Proteomes" id="UP001652627">
    <property type="component" value="Chromosome 35"/>
</dbReference>
<organism evidence="3 5">
    <name type="scientific">Apteryx mantelli</name>
    <name type="common">North Island brown kiwi</name>
    <dbReference type="NCBI Taxonomy" id="2696672"/>
    <lineage>
        <taxon>Eukaryota</taxon>
        <taxon>Metazoa</taxon>
        <taxon>Chordata</taxon>
        <taxon>Craniata</taxon>
        <taxon>Vertebrata</taxon>
        <taxon>Euteleostomi</taxon>
        <taxon>Archelosauria</taxon>
        <taxon>Archosauria</taxon>
        <taxon>Dinosauria</taxon>
        <taxon>Saurischia</taxon>
        <taxon>Theropoda</taxon>
        <taxon>Coelurosauria</taxon>
        <taxon>Aves</taxon>
        <taxon>Palaeognathae</taxon>
        <taxon>Apterygiformes</taxon>
        <taxon>Apterygidae</taxon>
        <taxon>Apteryx</taxon>
    </lineage>
</organism>
<evidence type="ECO:0000313" key="5">
    <source>
        <dbReference type="RefSeq" id="XP_067170644.1"/>
    </source>
</evidence>
<evidence type="ECO:0000313" key="4">
    <source>
        <dbReference type="RefSeq" id="XP_067170643.1"/>
    </source>
</evidence>
<dbReference type="GeneID" id="106493857"/>
<accession>A0ABM4G0C7</accession>
<dbReference type="RefSeq" id="XP_067170644.1">
    <property type="nucleotide sequence ID" value="XM_067314543.1"/>
</dbReference>
<dbReference type="PROSITE" id="PS51114">
    <property type="entry name" value="FBA"/>
    <property type="match status" value="1"/>
</dbReference>
<dbReference type="RefSeq" id="XP_067170643.1">
    <property type="nucleotide sequence ID" value="XM_067314542.1"/>
</dbReference>
<dbReference type="InterPro" id="IPR008979">
    <property type="entry name" value="Galactose-bd-like_sf"/>
</dbReference>
<feature type="domain" description="FBA" evidence="2">
    <location>
        <begin position="91"/>
        <end position="268"/>
    </location>
</feature>
<dbReference type="PROSITE" id="PS50181">
    <property type="entry name" value="FBOX"/>
    <property type="match status" value="1"/>
</dbReference>
<dbReference type="SMART" id="SM01198">
    <property type="entry name" value="FBA"/>
    <property type="match status" value="1"/>
</dbReference>
<dbReference type="InterPro" id="IPR001810">
    <property type="entry name" value="F-box_dom"/>
</dbReference>
<dbReference type="InterPro" id="IPR036047">
    <property type="entry name" value="F-box-like_dom_sf"/>
</dbReference>
<dbReference type="PANTHER" id="PTHR12125:SF9">
    <property type="entry name" value="F-BOX ONLY PROTEIN 27"/>
    <property type="match status" value="1"/>
</dbReference>
<evidence type="ECO:0000259" key="2">
    <source>
        <dbReference type="PROSITE" id="PS51114"/>
    </source>
</evidence>
<dbReference type="Pfam" id="PF12937">
    <property type="entry name" value="F-box-like"/>
    <property type="match status" value="1"/>
</dbReference>
<evidence type="ECO:0000313" key="3">
    <source>
        <dbReference type="Proteomes" id="UP001652627"/>
    </source>
</evidence>
<keyword evidence="3" id="KW-1185">Reference proteome</keyword>
<dbReference type="PANTHER" id="PTHR12125">
    <property type="entry name" value="F-BOX ONLY PROTEIN 6-LIKE PROTEIN"/>
    <property type="match status" value="1"/>
</dbReference>